<gene>
    <name evidence="2" type="ORF">M9458_038631</name>
</gene>
<feature type="non-terminal residue" evidence="2">
    <location>
        <position position="134"/>
    </location>
</feature>
<comment type="caution">
    <text evidence="2">The sequence shown here is derived from an EMBL/GenBank/DDBJ whole genome shotgun (WGS) entry which is preliminary data.</text>
</comment>
<dbReference type="Proteomes" id="UP001529510">
    <property type="component" value="Unassembled WGS sequence"/>
</dbReference>
<evidence type="ECO:0000313" key="2">
    <source>
        <dbReference type="EMBL" id="KAL0166787.1"/>
    </source>
</evidence>
<proteinExistence type="predicted"/>
<keyword evidence="3" id="KW-1185">Reference proteome</keyword>
<protein>
    <submittedName>
        <fullName evidence="2">Uncharacterized protein</fullName>
    </submittedName>
</protein>
<feature type="compositionally biased region" description="Acidic residues" evidence="1">
    <location>
        <begin position="42"/>
        <end position="54"/>
    </location>
</feature>
<name>A0ABD0NY66_CIRMR</name>
<reference evidence="2 3" key="1">
    <citation type="submission" date="2024-05" db="EMBL/GenBank/DDBJ databases">
        <title>Genome sequencing and assembly of Indian major carp, Cirrhinus mrigala (Hamilton, 1822).</title>
        <authorList>
            <person name="Mohindra V."/>
            <person name="Chowdhury L.M."/>
            <person name="Lal K."/>
            <person name="Jena J.K."/>
        </authorList>
    </citation>
    <scope>NUCLEOTIDE SEQUENCE [LARGE SCALE GENOMIC DNA]</scope>
    <source>
        <strain evidence="2">CM1030</strain>
        <tissue evidence="2">Blood</tissue>
    </source>
</reference>
<feature type="non-terminal residue" evidence="2">
    <location>
        <position position="1"/>
    </location>
</feature>
<feature type="compositionally biased region" description="Polar residues" evidence="1">
    <location>
        <begin position="58"/>
        <end position="68"/>
    </location>
</feature>
<feature type="compositionally biased region" description="Basic and acidic residues" evidence="1">
    <location>
        <begin position="105"/>
        <end position="119"/>
    </location>
</feature>
<dbReference type="EMBL" id="JAMKFB020000019">
    <property type="protein sequence ID" value="KAL0166787.1"/>
    <property type="molecule type" value="Genomic_DNA"/>
</dbReference>
<sequence length="134" mass="15338">HIHADTVDYYTVKKLVQKVFPLCKCRQIQQKQQDLAQAAEVSDSELLEMEVCEDTDPHQQQQQLTETAAPTEQEPPQTHTPHDHNKPTQTAEEEPEESDSGLKLSDVRVQRACHTHERAIPMQETVETLDITEE</sequence>
<dbReference type="AlphaFoldDB" id="A0ABD0NY66"/>
<evidence type="ECO:0000256" key="1">
    <source>
        <dbReference type="SAM" id="MobiDB-lite"/>
    </source>
</evidence>
<accession>A0ABD0NY66</accession>
<evidence type="ECO:0000313" key="3">
    <source>
        <dbReference type="Proteomes" id="UP001529510"/>
    </source>
</evidence>
<feature type="compositionally biased region" description="Low complexity" evidence="1">
    <location>
        <begin position="70"/>
        <end position="79"/>
    </location>
</feature>
<organism evidence="2 3">
    <name type="scientific">Cirrhinus mrigala</name>
    <name type="common">Mrigala</name>
    <dbReference type="NCBI Taxonomy" id="683832"/>
    <lineage>
        <taxon>Eukaryota</taxon>
        <taxon>Metazoa</taxon>
        <taxon>Chordata</taxon>
        <taxon>Craniata</taxon>
        <taxon>Vertebrata</taxon>
        <taxon>Euteleostomi</taxon>
        <taxon>Actinopterygii</taxon>
        <taxon>Neopterygii</taxon>
        <taxon>Teleostei</taxon>
        <taxon>Ostariophysi</taxon>
        <taxon>Cypriniformes</taxon>
        <taxon>Cyprinidae</taxon>
        <taxon>Labeoninae</taxon>
        <taxon>Labeonini</taxon>
        <taxon>Cirrhinus</taxon>
    </lineage>
</organism>
<feature type="region of interest" description="Disordered" evidence="1">
    <location>
        <begin position="37"/>
        <end position="134"/>
    </location>
</feature>